<dbReference type="Gene3D" id="3.90.199.10">
    <property type="entry name" value="Topoisomerase II, domain 5"/>
    <property type="match status" value="1"/>
</dbReference>
<comment type="catalytic activity">
    <reaction evidence="6">
        <text>ATP-dependent breakage, passage and rejoining of double-stranded DNA.</text>
        <dbReference type="EC" id="5.6.2.2"/>
    </reaction>
</comment>
<dbReference type="GO" id="GO:0003918">
    <property type="term" value="F:DNA topoisomerase type II (double strand cut, ATP-hydrolyzing) activity"/>
    <property type="evidence" value="ECO:0007669"/>
    <property type="project" value="UniProtKB-EC"/>
</dbReference>
<feature type="coiled-coil region" evidence="7">
    <location>
        <begin position="496"/>
        <end position="555"/>
    </location>
</feature>
<dbReference type="SUPFAM" id="SSF101904">
    <property type="entry name" value="GyrA/ParC C-terminal domain-like"/>
    <property type="match status" value="1"/>
</dbReference>
<dbReference type="Pfam" id="PF00521">
    <property type="entry name" value="DNA_topoisoIV"/>
    <property type="match status" value="1"/>
</dbReference>
<feature type="active site" description="O-(5'-phospho-DNA)-tyrosine intermediate" evidence="6">
    <location>
        <position position="243"/>
    </location>
</feature>
<protein>
    <recommendedName>
        <fullName evidence="2">DNA topoisomerase (ATP-hydrolyzing)</fullName>
        <ecNumber evidence="2">5.6.2.2</ecNumber>
    </recommendedName>
</protein>
<dbReference type="InterPro" id="IPR013758">
    <property type="entry name" value="Topo_IIA_A/C_ab"/>
</dbReference>
<dbReference type="RefSeq" id="XP_013433586.1">
    <property type="nucleotide sequence ID" value="XM_013578132.1"/>
</dbReference>
<accession>U6MRN9</accession>
<dbReference type="InterPro" id="IPR013760">
    <property type="entry name" value="Topo_IIA-like_dom_sf"/>
</dbReference>
<name>U6MRN9_9EIME</name>
<evidence type="ECO:0000259" key="10">
    <source>
        <dbReference type="PROSITE" id="PS52040"/>
    </source>
</evidence>
<feature type="chain" id="PRO_5004676183" description="DNA topoisomerase (ATP-hydrolyzing)" evidence="9">
    <location>
        <begin position="24"/>
        <end position="1175"/>
    </location>
</feature>
<evidence type="ECO:0000256" key="8">
    <source>
        <dbReference type="SAM" id="MobiDB-lite"/>
    </source>
</evidence>
<feature type="compositionally biased region" description="Basic and acidic residues" evidence="8">
    <location>
        <begin position="1006"/>
        <end position="1016"/>
    </location>
</feature>
<feature type="compositionally biased region" description="Basic and acidic residues" evidence="8">
    <location>
        <begin position="856"/>
        <end position="866"/>
    </location>
</feature>
<proteinExistence type="inferred from homology"/>
<dbReference type="InterPro" id="IPR002205">
    <property type="entry name" value="Topo_IIA_dom_A"/>
</dbReference>
<feature type="region of interest" description="Disordered" evidence="8">
    <location>
        <begin position="98"/>
        <end position="120"/>
    </location>
</feature>
<dbReference type="Pfam" id="PF03989">
    <property type="entry name" value="DNA_gyraseA_C"/>
    <property type="match status" value="4"/>
</dbReference>
<dbReference type="Gene3D" id="2.120.10.90">
    <property type="entry name" value="DNA gyrase/topoisomerase IV, subunit A, C-terminal"/>
    <property type="match status" value="2"/>
</dbReference>
<reference evidence="11" key="1">
    <citation type="submission" date="2013-10" db="EMBL/GenBank/DDBJ databases">
        <title>Genomic analysis of the causative agents of coccidiosis in chickens.</title>
        <authorList>
            <person name="Reid A.J."/>
            <person name="Blake D."/>
            <person name="Billington K."/>
            <person name="Browne H."/>
            <person name="Dunn M."/>
            <person name="Hung S."/>
            <person name="Kawahara F."/>
            <person name="Miranda-Saavedra D."/>
            <person name="Mourier T."/>
            <person name="Nagra H."/>
            <person name="Otto T.D."/>
            <person name="Rawlings N."/>
            <person name="Sanchez A."/>
            <person name="Sanders M."/>
            <person name="Subramaniam C."/>
            <person name="Tay Y."/>
            <person name="Dear P."/>
            <person name="Doerig C."/>
            <person name="Gruber A."/>
            <person name="Parkinson J."/>
            <person name="Shirley M."/>
            <person name="Wan K.L."/>
            <person name="Berriman M."/>
            <person name="Tomley F."/>
            <person name="Pain A."/>
        </authorList>
    </citation>
    <scope>NUCLEOTIDE SEQUENCE [LARGE SCALE GENOMIC DNA]</scope>
    <source>
        <strain evidence="11">Houghton</strain>
    </source>
</reference>
<comment type="similarity">
    <text evidence="1">Belongs to the type II topoisomerase GyrA/ParC subunit family.</text>
</comment>
<feature type="region of interest" description="Disordered" evidence="8">
    <location>
        <begin position="834"/>
        <end position="882"/>
    </location>
</feature>
<dbReference type="PANTHER" id="PTHR43493:SF5">
    <property type="entry name" value="DNA GYRASE SUBUNIT A, CHLOROPLASTIC_MITOCHONDRIAL"/>
    <property type="match status" value="1"/>
</dbReference>
<feature type="compositionally biased region" description="Polar residues" evidence="8">
    <location>
        <begin position="869"/>
        <end position="878"/>
    </location>
</feature>
<dbReference type="InterPro" id="IPR035516">
    <property type="entry name" value="Gyrase/topoIV_suA_C"/>
</dbReference>
<dbReference type="GO" id="GO:0005524">
    <property type="term" value="F:ATP binding"/>
    <property type="evidence" value="ECO:0007669"/>
    <property type="project" value="InterPro"/>
</dbReference>
<dbReference type="Gene3D" id="1.10.268.10">
    <property type="entry name" value="Topoisomerase, domain 3"/>
    <property type="match status" value="1"/>
</dbReference>
<organism evidence="11 12">
    <name type="scientific">Eimeria necatrix</name>
    <dbReference type="NCBI Taxonomy" id="51315"/>
    <lineage>
        <taxon>Eukaryota</taxon>
        <taxon>Sar</taxon>
        <taxon>Alveolata</taxon>
        <taxon>Apicomplexa</taxon>
        <taxon>Conoidasida</taxon>
        <taxon>Coccidia</taxon>
        <taxon>Eucoccidiorida</taxon>
        <taxon>Eimeriorina</taxon>
        <taxon>Eimeriidae</taxon>
        <taxon>Eimeria</taxon>
    </lineage>
</organism>
<feature type="region of interest" description="Disordered" evidence="8">
    <location>
        <begin position="978"/>
        <end position="1047"/>
    </location>
</feature>
<dbReference type="AlphaFoldDB" id="U6MRN9"/>
<dbReference type="GO" id="GO:0003677">
    <property type="term" value="F:DNA binding"/>
    <property type="evidence" value="ECO:0007669"/>
    <property type="project" value="UniProtKB-UniRule"/>
</dbReference>
<keyword evidence="5 6" id="KW-0413">Isomerase</keyword>
<evidence type="ECO:0000256" key="7">
    <source>
        <dbReference type="SAM" id="Coils"/>
    </source>
</evidence>
<dbReference type="GO" id="GO:0006265">
    <property type="term" value="P:DNA topological change"/>
    <property type="evidence" value="ECO:0007669"/>
    <property type="project" value="UniProtKB-UniRule"/>
</dbReference>
<dbReference type="SUPFAM" id="SSF56719">
    <property type="entry name" value="Type II DNA topoisomerase"/>
    <property type="match status" value="1"/>
</dbReference>
<feature type="domain" description="Topo IIA-type catalytic" evidence="10">
    <location>
        <begin position="149"/>
        <end position="416"/>
    </location>
</feature>
<feature type="region of interest" description="Disordered" evidence="8">
    <location>
        <begin position="582"/>
        <end position="606"/>
    </location>
</feature>
<feature type="compositionally biased region" description="Basic and acidic residues" evidence="8">
    <location>
        <begin position="834"/>
        <end position="845"/>
    </location>
</feature>
<dbReference type="GO" id="GO:0009330">
    <property type="term" value="C:DNA topoisomerase type II (double strand cut, ATP-hydrolyzing) complex"/>
    <property type="evidence" value="ECO:0007669"/>
    <property type="project" value="TreeGrafter"/>
</dbReference>
<evidence type="ECO:0000313" key="11">
    <source>
        <dbReference type="EMBL" id="CDJ65119.1"/>
    </source>
</evidence>
<evidence type="ECO:0000256" key="1">
    <source>
        <dbReference type="ARBA" id="ARBA00008263"/>
    </source>
</evidence>
<gene>
    <name evidence="11" type="ORF">ENH_00001050</name>
</gene>
<dbReference type="InterPro" id="IPR013757">
    <property type="entry name" value="Topo_IIA_A_a_sf"/>
</dbReference>
<evidence type="ECO:0000256" key="2">
    <source>
        <dbReference type="ARBA" id="ARBA00012895"/>
    </source>
</evidence>
<keyword evidence="12" id="KW-1185">Reference proteome</keyword>
<evidence type="ECO:0000256" key="9">
    <source>
        <dbReference type="SAM" id="SignalP"/>
    </source>
</evidence>
<keyword evidence="3 6" id="KW-0799">Topoisomerase</keyword>
<reference evidence="11" key="2">
    <citation type="submission" date="2013-10" db="EMBL/GenBank/DDBJ databases">
        <authorList>
            <person name="Aslett M."/>
        </authorList>
    </citation>
    <scope>NUCLEOTIDE SEQUENCE [LARGE SCALE GENOMIC DNA]</scope>
    <source>
        <strain evidence="11">Houghton</strain>
    </source>
</reference>
<keyword evidence="9" id="KW-0732">Signal</keyword>
<evidence type="ECO:0000256" key="5">
    <source>
        <dbReference type="ARBA" id="ARBA00023235"/>
    </source>
</evidence>
<keyword evidence="7" id="KW-0175">Coiled coil</keyword>
<evidence type="ECO:0000313" key="12">
    <source>
        <dbReference type="Proteomes" id="UP000030754"/>
    </source>
</evidence>
<dbReference type="EC" id="5.6.2.2" evidence="2"/>
<feature type="compositionally biased region" description="Low complexity" evidence="8">
    <location>
        <begin position="98"/>
        <end position="111"/>
    </location>
</feature>
<keyword evidence="4 6" id="KW-0238">DNA-binding</keyword>
<dbReference type="PANTHER" id="PTHR43493">
    <property type="entry name" value="DNA GYRASE/TOPOISOMERASE SUBUNIT A"/>
    <property type="match status" value="1"/>
</dbReference>
<feature type="signal peptide" evidence="9">
    <location>
        <begin position="1"/>
        <end position="23"/>
    </location>
</feature>
<dbReference type="InterPro" id="IPR006691">
    <property type="entry name" value="GyrA/parC_rep"/>
</dbReference>
<evidence type="ECO:0000256" key="4">
    <source>
        <dbReference type="ARBA" id="ARBA00023125"/>
    </source>
</evidence>
<dbReference type="VEuPathDB" id="ToxoDB:ENH_00001050"/>
<evidence type="ECO:0000256" key="6">
    <source>
        <dbReference type="PROSITE-ProRule" id="PRU01384"/>
    </source>
</evidence>
<dbReference type="InterPro" id="IPR050220">
    <property type="entry name" value="Type_II_DNA_Topoisomerases"/>
</dbReference>
<dbReference type="PROSITE" id="PS52040">
    <property type="entry name" value="TOPO_IIA"/>
    <property type="match status" value="1"/>
</dbReference>
<dbReference type="GeneID" id="25470304"/>
<dbReference type="OrthoDB" id="734at2759"/>
<dbReference type="SMART" id="SM00434">
    <property type="entry name" value="TOP4c"/>
    <property type="match status" value="1"/>
</dbReference>
<dbReference type="EMBL" id="HG723058">
    <property type="protein sequence ID" value="CDJ65119.1"/>
    <property type="molecule type" value="Genomic_DNA"/>
</dbReference>
<sequence>MRGVWVFCCSVVALLLQVPSSEAFLRAPVVPHRGDPSLPVRVRGPLAYSVKGLTGLLPVRKKASVCICTPQLSFRNSSHLVAATAAADAPAAAAAAAASPAAPGDSPGASTKEPAAEENSQRALSCEFADELIESFGQYAISTIHSRALPDTRDGLKPVHRRIIYAMQLLQQLGLSHAGPFRKSARVVGEVLGKFHPHGDKAVYDALVRCSKLAQPFVYQLPLIEGHGNFGSVDGDPAAAMRYTECRLSAFCQDVLLKDLHTSACGFRSNFDATEVEPDFFPARLPLLLLQGTAGVAVGLSTSLPPHNLSEVVSACIALIDNPRISDAALYRLLPGPDFPTGGLLVQPPEAIAAYRKGHGSVRLRARGFVEVKEKHHLVTSAGGGKRQKQGPSQRGGPQCLQIVVTELPYGVNKVRCLNCCLRRHLARFGGSWCPAQRLRCLYNATLWPLRTESIHTASQLESWLQARLRAVRARTEREEQLLLQQQHILEGSTKAAKHSREIVDLLQRCRDAEEVVSKLMGLLQLEQQQQQQQLEETRRKAERLRRLLSDDAQLFTLIKEELQEIDRKYGSPRKTLFLRKGPQVSTKSAGGALQRPNPGEGDGLETFDGEEELIESQKDSKSYLLLVTRKGFYKRVSEASISLQSRGATGQRCFTAGARPNPAIGHCTVGAPQQQLQQDRGSSDSVAAATECRDGDWILFIWRDGRCLTLPGSHLQRHGLKTTASFVAVGASKRGVQPAATAAAAAPANAVSAARTGSDSEIEGHLGCVVRVGKEEIGGQLVVATRQGLVKALSLGLLLPTGTKRKNRTRRLLPLGLGDAVAACAVVKKRPTKSDRDAQAIKEETDTDLGTSPETEARNGVHDGPNKSAESQEQTETLGEAKGEKDYSVVLGTAFGRALRFPCSSLPQASLLSRGVKGITLRKDDRVVALTVVPPKADPEGDSLVVLTKKGRGKRLLLQHLSPQRRGGAGKAVLRLANREGPPGRGHQGQAATGAPNGGNSQERPPQEESQKEAPEPEDTQEGASAGNPQKGSPGEEASREGASKEGLQGCAGADLAGLRGGPEPADELCGVWFVGGPPREVGLVTERGIVSRLSVSSIPVYSNKLAKGVFLQRLREAPKAADAAATAVLLSEQHKSKQTAQTNSASAAAAAAAAAASARFAAARVWAAETQRR</sequence>
<dbReference type="Proteomes" id="UP000030754">
    <property type="component" value="Unassembled WGS sequence"/>
</dbReference>
<evidence type="ECO:0000256" key="3">
    <source>
        <dbReference type="ARBA" id="ARBA00023029"/>
    </source>
</evidence>